<dbReference type="OrthoDB" id="195863at2"/>
<dbReference type="RefSeq" id="WP_145378754.1">
    <property type="nucleotide sequence ID" value="NZ_CAXBED010000216.1"/>
</dbReference>
<dbReference type="Gene3D" id="3.40.50.2300">
    <property type="match status" value="1"/>
</dbReference>
<sequence>MQLERTRILLVEDDMDHAKLIKECFEDQRLTSHITHLPDGQAALDYLLHQGEYSENDPNSNPDLILLDLRLRRVDGLKVLRTIKTTEGIKRIPVIILTTSSADRDLCEAYDLHANSYLVKPIGFDDFCRLIQDLETYWTNWNRQPTYVTQGARSGDEQNTSVAR</sequence>
<feature type="modified residue" description="4-aspartylphosphate" evidence="1">
    <location>
        <position position="68"/>
    </location>
</feature>
<dbReference type="EMBL" id="CP036276">
    <property type="protein sequence ID" value="QDU46217.1"/>
    <property type="molecule type" value="Genomic_DNA"/>
</dbReference>
<evidence type="ECO:0000313" key="4">
    <source>
        <dbReference type="Proteomes" id="UP000319383"/>
    </source>
</evidence>
<protein>
    <submittedName>
        <fullName evidence="3">Response regulator rcp1</fullName>
    </submittedName>
</protein>
<dbReference type="GO" id="GO:0000160">
    <property type="term" value="P:phosphorelay signal transduction system"/>
    <property type="evidence" value="ECO:0007669"/>
    <property type="project" value="InterPro"/>
</dbReference>
<evidence type="ECO:0000313" key="3">
    <source>
        <dbReference type="EMBL" id="QDU46217.1"/>
    </source>
</evidence>
<dbReference type="PANTHER" id="PTHR44520">
    <property type="entry name" value="RESPONSE REGULATOR RCP1-RELATED"/>
    <property type="match status" value="1"/>
</dbReference>
<dbReference type="Proteomes" id="UP000319383">
    <property type="component" value="Chromosome"/>
</dbReference>
<proteinExistence type="predicted"/>
<dbReference type="Pfam" id="PF00072">
    <property type="entry name" value="Response_reg"/>
    <property type="match status" value="1"/>
</dbReference>
<dbReference type="InterPro" id="IPR001789">
    <property type="entry name" value="Sig_transdc_resp-reg_receiver"/>
</dbReference>
<evidence type="ECO:0000259" key="2">
    <source>
        <dbReference type="PROSITE" id="PS50110"/>
    </source>
</evidence>
<dbReference type="PROSITE" id="PS50110">
    <property type="entry name" value="RESPONSE_REGULATORY"/>
    <property type="match status" value="1"/>
</dbReference>
<evidence type="ECO:0000256" key="1">
    <source>
        <dbReference type="PROSITE-ProRule" id="PRU00169"/>
    </source>
</evidence>
<name>A0A517ZUR2_9PLAN</name>
<reference evidence="3 4" key="1">
    <citation type="submission" date="2019-02" db="EMBL/GenBank/DDBJ databases">
        <title>Deep-cultivation of Planctomycetes and their phenomic and genomic characterization uncovers novel biology.</title>
        <authorList>
            <person name="Wiegand S."/>
            <person name="Jogler M."/>
            <person name="Boedeker C."/>
            <person name="Pinto D."/>
            <person name="Vollmers J."/>
            <person name="Rivas-Marin E."/>
            <person name="Kohn T."/>
            <person name="Peeters S.H."/>
            <person name="Heuer A."/>
            <person name="Rast P."/>
            <person name="Oberbeckmann S."/>
            <person name="Bunk B."/>
            <person name="Jeske O."/>
            <person name="Meyerdierks A."/>
            <person name="Storesund J.E."/>
            <person name="Kallscheuer N."/>
            <person name="Luecker S."/>
            <person name="Lage O.M."/>
            <person name="Pohl T."/>
            <person name="Merkel B.J."/>
            <person name="Hornburger P."/>
            <person name="Mueller R.-W."/>
            <person name="Bruemmer F."/>
            <person name="Labrenz M."/>
            <person name="Spormann A.M."/>
            <person name="Op den Camp H."/>
            <person name="Overmann J."/>
            <person name="Amann R."/>
            <person name="Jetten M.S.M."/>
            <person name="Mascher T."/>
            <person name="Medema M.H."/>
            <person name="Devos D.P."/>
            <person name="Kaster A.-K."/>
            <person name="Ovreas L."/>
            <person name="Rohde M."/>
            <person name="Galperin M.Y."/>
            <person name="Jogler C."/>
        </authorList>
    </citation>
    <scope>NUCLEOTIDE SEQUENCE [LARGE SCALE GENOMIC DNA]</scope>
    <source>
        <strain evidence="3 4">Mal52</strain>
    </source>
</reference>
<keyword evidence="4" id="KW-1185">Reference proteome</keyword>
<dbReference type="SUPFAM" id="SSF52172">
    <property type="entry name" value="CheY-like"/>
    <property type="match status" value="1"/>
</dbReference>
<dbReference type="PANTHER" id="PTHR44520:SF2">
    <property type="entry name" value="RESPONSE REGULATOR RCP1"/>
    <property type="match status" value="1"/>
</dbReference>
<organism evidence="3 4">
    <name type="scientific">Symmachiella dynata</name>
    <dbReference type="NCBI Taxonomy" id="2527995"/>
    <lineage>
        <taxon>Bacteria</taxon>
        <taxon>Pseudomonadati</taxon>
        <taxon>Planctomycetota</taxon>
        <taxon>Planctomycetia</taxon>
        <taxon>Planctomycetales</taxon>
        <taxon>Planctomycetaceae</taxon>
        <taxon>Symmachiella</taxon>
    </lineage>
</organism>
<feature type="domain" description="Response regulatory" evidence="2">
    <location>
        <begin position="7"/>
        <end position="135"/>
    </location>
</feature>
<dbReference type="InterPro" id="IPR011006">
    <property type="entry name" value="CheY-like_superfamily"/>
</dbReference>
<keyword evidence="1" id="KW-0597">Phosphoprotein</keyword>
<accession>A0A517ZUR2</accession>
<dbReference type="KEGG" id="sdyn:Mal52_47350"/>
<dbReference type="AlphaFoldDB" id="A0A517ZUR2"/>
<dbReference type="InterPro" id="IPR052893">
    <property type="entry name" value="TCS_response_regulator"/>
</dbReference>
<gene>
    <name evidence="3" type="primary">rcp1_5</name>
    <name evidence="3" type="ORF">Mal52_47350</name>
</gene>
<dbReference type="SMART" id="SM00448">
    <property type="entry name" value="REC"/>
    <property type="match status" value="1"/>
</dbReference>
<dbReference type="CDD" id="cd17557">
    <property type="entry name" value="REC_Rcp-like"/>
    <property type="match status" value="1"/>
</dbReference>